<evidence type="ECO:0000313" key="2">
    <source>
        <dbReference type="EMBL" id="KQJ92373.2"/>
    </source>
</evidence>
<keyword evidence="1" id="KW-0472">Membrane</keyword>
<keyword evidence="4" id="KW-1185">Reference proteome</keyword>
<dbReference type="STRING" id="15368.A0A0Q3LIJ2"/>
<organism evidence="2">
    <name type="scientific">Brachypodium distachyon</name>
    <name type="common">Purple false brome</name>
    <name type="synonym">Trachynia distachya</name>
    <dbReference type="NCBI Taxonomy" id="15368"/>
    <lineage>
        <taxon>Eukaryota</taxon>
        <taxon>Viridiplantae</taxon>
        <taxon>Streptophyta</taxon>
        <taxon>Embryophyta</taxon>
        <taxon>Tracheophyta</taxon>
        <taxon>Spermatophyta</taxon>
        <taxon>Magnoliopsida</taxon>
        <taxon>Liliopsida</taxon>
        <taxon>Poales</taxon>
        <taxon>Poaceae</taxon>
        <taxon>BOP clade</taxon>
        <taxon>Pooideae</taxon>
        <taxon>Stipodae</taxon>
        <taxon>Brachypodieae</taxon>
        <taxon>Brachypodium</taxon>
    </lineage>
</organism>
<sequence>MDQLMSRSRSFAEAMVVMICPVLLALALDKVELNSKLYGRVIPALMLAIAAAALITGICPLLACCFSETGVIPNAFFFFLGQPRPAPGVVAATTTLLAVPFASGCVLVLSCWFAQLVVDRWIAIAVCSAVAICVMARTAYYHHFERNYHDLQPIDNRSSEFYDMLNQSHEFLCGVTGIFFLGLETLALQGHEEVTSKAAAGNGRMVTAAAVGLGAPMGVLIVIVCSLGVFLMLFAMIPPEPFHKDGEIAVFTLALDSIMAAATLTVLVAIVHKLMGTVAFFLPGPLLAFFVYYLFLIMTTNPGPATPATAAAAVAPTTPPPPPPAAAAGGNDIKLASLELTRVTFTGFLAVSVAALATGAANDSPSKLVITNMFLLFAAGAIVFGLSWRLLSQMQVRTLGPGADLASSVNLASFCAHLCIVIATVLFTVMAGIGGTAGRNRSNPGAPAPDMHLHQSHAVLSSAKMFAPANVITGFTSVIFCFSRR</sequence>
<feature type="transmembrane region" description="Helical" evidence="1">
    <location>
        <begin position="206"/>
        <end position="236"/>
    </location>
</feature>
<reference evidence="3" key="3">
    <citation type="submission" date="2018-08" db="UniProtKB">
        <authorList>
            <consortium name="EnsemblPlants"/>
        </authorList>
    </citation>
    <scope>IDENTIFICATION</scope>
    <source>
        <strain evidence="3">cv. Bd21</strain>
    </source>
</reference>
<protein>
    <submittedName>
        <fullName evidence="2 3">Uncharacterized protein</fullName>
    </submittedName>
</protein>
<keyword evidence="1" id="KW-0812">Transmembrane</keyword>
<accession>A0A0Q3LIJ2</accession>
<dbReference type="RefSeq" id="XP_024318978.1">
    <property type="nucleotide sequence ID" value="XM_024463210.1"/>
</dbReference>
<dbReference type="EnsemblPlants" id="KQJ92373">
    <property type="protein sequence ID" value="KQJ92373"/>
    <property type="gene ID" value="BRADI_4g43481v3"/>
</dbReference>
<dbReference type="ExpressionAtlas" id="A0A0Q3LIJ2">
    <property type="expression patterns" value="baseline"/>
</dbReference>
<dbReference type="AlphaFoldDB" id="A0A0Q3LIJ2"/>
<reference evidence="2" key="2">
    <citation type="submission" date="2017-06" db="EMBL/GenBank/DDBJ databases">
        <title>WGS assembly of Brachypodium distachyon.</title>
        <authorList>
            <consortium name="The International Brachypodium Initiative"/>
            <person name="Lucas S."/>
            <person name="Harmon-Smith M."/>
            <person name="Lail K."/>
            <person name="Tice H."/>
            <person name="Grimwood J."/>
            <person name="Bruce D."/>
            <person name="Barry K."/>
            <person name="Shu S."/>
            <person name="Lindquist E."/>
            <person name="Wang M."/>
            <person name="Pitluck S."/>
            <person name="Vogel J.P."/>
            <person name="Garvin D.F."/>
            <person name="Mockler T.C."/>
            <person name="Schmutz J."/>
            <person name="Rokhsar D."/>
            <person name="Bevan M.W."/>
        </authorList>
    </citation>
    <scope>NUCLEOTIDE SEQUENCE</scope>
    <source>
        <strain evidence="2">Bd21</strain>
    </source>
</reference>
<feature type="transmembrane region" description="Helical" evidence="1">
    <location>
        <begin position="12"/>
        <end position="29"/>
    </location>
</feature>
<proteinExistence type="predicted"/>
<gene>
    <name evidence="3" type="primary">LOC104584800</name>
    <name evidence="2" type="ORF">BRADI_4g43481v3</name>
</gene>
<feature type="transmembrane region" description="Helical" evidence="1">
    <location>
        <begin position="278"/>
        <end position="298"/>
    </location>
</feature>
<feature type="transmembrane region" description="Helical" evidence="1">
    <location>
        <begin position="88"/>
        <end position="115"/>
    </location>
</feature>
<evidence type="ECO:0000313" key="3">
    <source>
        <dbReference type="EnsemblPlants" id="KQJ92373"/>
    </source>
</evidence>
<dbReference type="GeneID" id="104584800"/>
<dbReference type="Gramene" id="KQJ92373">
    <property type="protein sequence ID" value="KQJ92373"/>
    <property type="gene ID" value="BRADI_4g43481v3"/>
</dbReference>
<feature type="transmembrane region" description="Helical" evidence="1">
    <location>
        <begin position="411"/>
        <end position="433"/>
    </location>
</feature>
<feature type="transmembrane region" description="Helical" evidence="1">
    <location>
        <begin position="121"/>
        <end position="140"/>
    </location>
</feature>
<feature type="transmembrane region" description="Helical" evidence="1">
    <location>
        <begin position="41"/>
        <end position="67"/>
    </location>
</feature>
<dbReference type="Proteomes" id="UP000008810">
    <property type="component" value="Chromosome 4"/>
</dbReference>
<feature type="transmembrane region" description="Helical" evidence="1">
    <location>
        <begin position="373"/>
        <end position="391"/>
    </location>
</feature>
<evidence type="ECO:0000256" key="1">
    <source>
        <dbReference type="SAM" id="Phobius"/>
    </source>
</evidence>
<dbReference type="EMBL" id="CM000883">
    <property type="protein sequence ID" value="KQJ92373.2"/>
    <property type="molecule type" value="Genomic_DNA"/>
</dbReference>
<evidence type="ECO:0000313" key="4">
    <source>
        <dbReference type="Proteomes" id="UP000008810"/>
    </source>
</evidence>
<dbReference type="RefSeq" id="XP_014758756.1">
    <property type="nucleotide sequence ID" value="XM_014903270.2"/>
</dbReference>
<dbReference type="RefSeq" id="XP_010238767.1">
    <property type="nucleotide sequence ID" value="XM_010240465.3"/>
</dbReference>
<dbReference type="OrthoDB" id="656344at2759"/>
<dbReference type="RefSeq" id="XP_024318980.1">
    <property type="nucleotide sequence ID" value="XM_024463212.1"/>
</dbReference>
<name>A0A0Q3LIJ2_BRADI</name>
<dbReference type="RefSeq" id="XP_024318979.1">
    <property type="nucleotide sequence ID" value="XM_024463211.1"/>
</dbReference>
<keyword evidence="1" id="KW-1133">Transmembrane helix</keyword>
<dbReference type="KEGG" id="bdi:104584800"/>
<feature type="transmembrane region" description="Helical" evidence="1">
    <location>
        <begin position="248"/>
        <end position="271"/>
    </location>
</feature>
<reference evidence="2 3" key="1">
    <citation type="journal article" date="2010" name="Nature">
        <title>Genome sequencing and analysis of the model grass Brachypodium distachyon.</title>
        <authorList>
            <consortium name="International Brachypodium Initiative"/>
        </authorList>
    </citation>
    <scope>NUCLEOTIDE SEQUENCE [LARGE SCALE GENOMIC DNA]</scope>
    <source>
        <strain evidence="2">Bd21</strain>
        <strain evidence="3">cv. Bd21</strain>
    </source>
</reference>